<dbReference type="RefSeq" id="WP_092536592.1">
    <property type="nucleotide sequence ID" value="NZ_FNKQ01000002.1"/>
</dbReference>
<accession>A0A1H1BWK9</accession>
<dbReference type="Pfam" id="PF24417">
    <property type="entry name" value="DUF7549"/>
    <property type="match status" value="1"/>
</dbReference>
<dbReference type="Proteomes" id="UP000255421">
    <property type="component" value="Unassembled WGS sequence"/>
</dbReference>
<sequence length="167" mass="17505">MVWVRSEHAGALAVVSAWLTALIPWNVTYSSAVSGGSVLFVRFPFFQIRYAFGVPFADAVRISDPLSAVAFQSGQTIAVAYQAWAVGAAVLAAAVGFAALYYAREDAVEAGPVDPVRLLGGLLGLTGVVLSVATVLLWTRGFPGVPIPLGVVFCFVFAGILLSVDRT</sequence>
<reference evidence="2 5" key="3">
    <citation type="submission" date="2018-07" db="EMBL/GenBank/DDBJ databases">
        <title>Genome sequence of extremly halophilic archaeon Halopelagius longus strain BC12-B1.</title>
        <authorList>
            <person name="Zhang X."/>
        </authorList>
    </citation>
    <scope>NUCLEOTIDE SEQUENCE [LARGE SCALE GENOMIC DNA]</scope>
    <source>
        <strain evidence="2 5">BC12-B1</strain>
    </source>
</reference>
<keyword evidence="5" id="KW-1185">Reference proteome</keyword>
<reference evidence="3" key="2">
    <citation type="submission" date="2016-10" db="EMBL/GenBank/DDBJ databases">
        <authorList>
            <person name="de Groot N.N."/>
        </authorList>
    </citation>
    <scope>NUCLEOTIDE SEQUENCE [LARGE SCALE GENOMIC DNA]</scope>
    <source>
        <strain evidence="3">CGMCC 1.12397</strain>
    </source>
</reference>
<reference evidence="4" key="1">
    <citation type="submission" date="2016-10" db="EMBL/GenBank/DDBJ databases">
        <authorList>
            <person name="Varghese N."/>
            <person name="Submissions S."/>
        </authorList>
    </citation>
    <scope>NUCLEOTIDE SEQUENCE [LARGE SCALE GENOMIC DNA]</scope>
    <source>
        <strain evidence="4">CGMCC 1.12397</strain>
    </source>
</reference>
<evidence type="ECO:0000313" key="5">
    <source>
        <dbReference type="Proteomes" id="UP000255421"/>
    </source>
</evidence>
<organism evidence="3 4">
    <name type="scientific">Halopelagius longus</name>
    <dbReference type="NCBI Taxonomy" id="1236180"/>
    <lineage>
        <taxon>Archaea</taxon>
        <taxon>Methanobacteriati</taxon>
        <taxon>Methanobacteriota</taxon>
        <taxon>Stenosarchaea group</taxon>
        <taxon>Halobacteria</taxon>
        <taxon>Halobacteriales</taxon>
        <taxon>Haloferacaceae</taxon>
    </lineage>
</organism>
<evidence type="ECO:0000313" key="3">
    <source>
        <dbReference type="EMBL" id="SDQ56325.1"/>
    </source>
</evidence>
<dbReference type="EMBL" id="QQST01000001">
    <property type="protein sequence ID" value="RDI70957.1"/>
    <property type="molecule type" value="Genomic_DNA"/>
</dbReference>
<evidence type="ECO:0000256" key="1">
    <source>
        <dbReference type="SAM" id="Phobius"/>
    </source>
</evidence>
<dbReference type="AlphaFoldDB" id="A0A1H1BWK9"/>
<dbReference type="Proteomes" id="UP000199289">
    <property type="component" value="Unassembled WGS sequence"/>
</dbReference>
<keyword evidence="1" id="KW-0472">Membrane</keyword>
<proteinExistence type="predicted"/>
<feature type="transmembrane region" description="Helical" evidence="1">
    <location>
        <begin position="115"/>
        <end position="139"/>
    </location>
</feature>
<gene>
    <name evidence="2" type="ORF">DWB78_04015</name>
    <name evidence="3" type="ORF">SAMN05216278_1993</name>
</gene>
<protein>
    <submittedName>
        <fullName evidence="3">TIGR04206 family protein</fullName>
    </submittedName>
</protein>
<keyword evidence="1" id="KW-0812">Transmembrane</keyword>
<feature type="transmembrane region" description="Helical" evidence="1">
    <location>
        <begin position="81"/>
        <end position="103"/>
    </location>
</feature>
<name>A0A1H1BWK9_9EURY</name>
<evidence type="ECO:0000313" key="2">
    <source>
        <dbReference type="EMBL" id="RDI70957.1"/>
    </source>
</evidence>
<dbReference type="EMBL" id="FNKQ01000002">
    <property type="protein sequence ID" value="SDQ56325.1"/>
    <property type="molecule type" value="Genomic_DNA"/>
</dbReference>
<feature type="transmembrane region" description="Helical" evidence="1">
    <location>
        <begin position="145"/>
        <end position="164"/>
    </location>
</feature>
<dbReference type="InterPro" id="IPR055971">
    <property type="entry name" value="DUF7549"/>
</dbReference>
<keyword evidence="1" id="KW-1133">Transmembrane helix</keyword>
<dbReference type="OrthoDB" id="238194at2157"/>
<evidence type="ECO:0000313" key="4">
    <source>
        <dbReference type="Proteomes" id="UP000199289"/>
    </source>
</evidence>